<dbReference type="Gene3D" id="3.40.50.300">
    <property type="entry name" value="P-loop containing nucleotide triphosphate hydrolases"/>
    <property type="match status" value="1"/>
</dbReference>
<name>A0A0R1H6I0_9LACO</name>
<evidence type="ECO:0000256" key="1">
    <source>
        <dbReference type="ARBA" id="ARBA00004651"/>
    </source>
</evidence>
<dbReference type="InterPro" id="IPR003439">
    <property type="entry name" value="ABC_transporter-like_ATP-bd"/>
</dbReference>
<dbReference type="GO" id="GO:0140359">
    <property type="term" value="F:ABC-type transporter activity"/>
    <property type="evidence" value="ECO:0007669"/>
    <property type="project" value="InterPro"/>
</dbReference>
<dbReference type="InterPro" id="IPR036640">
    <property type="entry name" value="ABC1_TM_sf"/>
</dbReference>
<dbReference type="PROSITE" id="PS50929">
    <property type="entry name" value="ABC_TM1F"/>
    <property type="match status" value="1"/>
</dbReference>
<feature type="transmembrane region" description="Helical" evidence="7">
    <location>
        <begin position="119"/>
        <end position="143"/>
    </location>
</feature>
<keyword evidence="3" id="KW-0547">Nucleotide-binding</keyword>
<evidence type="ECO:0000256" key="2">
    <source>
        <dbReference type="ARBA" id="ARBA00022692"/>
    </source>
</evidence>
<dbReference type="PATRIC" id="fig|1423726.3.peg.2897"/>
<feature type="transmembrane region" description="Helical" evidence="7">
    <location>
        <begin position="235"/>
        <end position="254"/>
    </location>
</feature>
<dbReference type="GO" id="GO:0005524">
    <property type="term" value="F:ATP binding"/>
    <property type="evidence" value="ECO:0007669"/>
    <property type="project" value="UniProtKB-KW"/>
</dbReference>
<evidence type="ECO:0000256" key="7">
    <source>
        <dbReference type="SAM" id="Phobius"/>
    </source>
</evidence>
<dbReference type="GO" id="GO:0016887">
    <property type="term" value="F:ATP hydrolysis activity"/>
    <property type="evidence" value="ECO:0007669"/>
    <property type="project" value="InterPro"/>
</dbReference>
<dbReference type="InterPro" id="IPR011527">
    <property type="entry name" value="ABC1_TM_dom"/>
</dbReference>
<keyword evidence="5 7" id="KW-1133">Transmembrane helix</keyword>
<feature type="domain" description="ABC transporter" evidence="8">
    <location>
        <begin position="318"/>
        <end position="535"/>
    </location>
</feature>
<evidence type="ECO:0000256" key="5">
    <source>
        <dbReference type="ARBA" id="ARBA00022989"/>
    </source>
</evidence>
<keyword evidence="11" id="KW-1185">Reference proteome</keyword>
<dbReference type="PROSITE" id="PS50893">
    <property type="entry name" value="ABC_TRANSPORTER_2"/>
    <property type="match status" value="1"/>
</dbReference>
<proteinExistence type="predicted"/>
<evidence type="ECO:0000256" key="3">
    <source>
        <dbReference type="ARBA" id="ARBA00022741"/>
    </source>
</evidence>
<dbReference type="PANTHER" id="PTHR24221">
    <property type="entry name" value="ATP-BINDING CASSETTE SUB-FAMILY B"/>
    <property type="match status" value="1"/>
</dbReference>
<keyword evidence="6 7" id="KW-0472">Membrane</keyword>
<evidence type="ECO:0000313" key="10">
    <source>
        <dbReference type="EMBL" id="KRK39066.1"/>
    </source>
</evidence>
<dbReference type="Proteomes" id="UP000051461">
    <property type="component" value="Unassembled WGS sequence"/>
</dbReference>
<feature type="transmembrane region" description="Helical" evidence="7">
    <location>
        <begin position="50"/>
        <end position="75"/>
    </location>
</feature>
<dbReference type="STRING" id="1423726.FC07_GL002786"/>
<dbReference type="RefSeq" id="WP_057904442.1">
    <property type="nucleotide sequence ID" value="NZ_AZDA01000046.1"/>
</dbReference>
<comment type="subcellular location">
    <subcellularLocation>
        <location evidence="1">Cell membrane</location>
        <topology evidence="1">Multi-pass membrane protein</topology>
    </subcellularLocation>
</comment>
<reference evidence="10 11" key="1">
    <citation type="journal article" date="2015" name="Genome Announc.">
        <title>Expanding the biotechnology potential of lactobacilli through comparative genomics of 213 strains and associated genera.</title>
        <authorList>
            <person name="Sun Z."/>
            <person name="Harris H.M."/>
            <person name="McCann A."/>
            <person name="Guo C."/>
            <person name="Argimon S."/>
            <person name="Zhang W."/>
            <person name="Yang X."/>
            <person name="Jeffery I.B."/>
            <person name="Cooney J.C."/>
            <person name="Kagawa T.F."/>
            <person name="Liu W."/>
            <person name="Song Y."/>
            <person name="Salvetti E."/>
            <person name="Wrobel A."/>
            <person name="Rasinkangas P."/>
            <person name="Parkhill J."/>
            <person name="Rea M.C."/>
            <person name="O'Sullivan O."/>
            <person name="Ritari J."/>
            <person name="Douillard F.P."/>
            <person name="Paul Ross R."/>
            <person name="Yang R."/>
            <person name="Briner A.E."/>
            <person name="Felis G.E."/>
            <person name="de Vos W.M."/>
            <person name="Barrangou R."/>
            <person name="Klaenhammer T.R."/>
            <person name="Caufield P.W."/>
            <person name="Cui Y."/>
            <person name="Zhang H."/>
            <person name="O'Toole P.W."/>
        </authorList>
    </citation>
    <scope>NUCLEOTIDE SEQUENCE [LARGE SCALE GENOMIC DNA]</scope>
    <source>
        <strain evidence="10 11">DSM 20003</strain>
    </source>
</reference>
<dbReference type="AlphaFoldDB" id="A0A0R1H6I0"/>
<feature type="transmembrane region" description="Helical" evidence="7">
    <location>
        <begin position="149"/>
        <end position="167"/>
    </location>
</feature>
<dbReference type="InterPro" id="IPR003593">
    <property type="entry name" value="AAA+_ATPase"/>
</dbReference>
<feature type="domain" description="ABC transmembrane type-1" evidence="9">
    <location>
        <begin position="15"/>
        <end position="241"/>
    </location>
</feature>
<gene>
    <name evidence="10" type="ORF">FC07_GL002786</name>
</gene>
<evidence type="ECO:0000259" key="8">
    <source>
        <dbReference type="PROSITE" id="PS50893"/>
    </source>
</evidence>
<evidence type="ECO:0000259" key="9">
    <source>
        <dbReference type="PROSITE" id="PS50929"/>
    </source>
</evidence>
<keyword evidence="4" id="KW-0067">ATP-binding</keyword>
<evidence type="ECO:0000313" key="11">
    <source>
        <dbReference type="Proteomes" id="UP000051461"/>
    </source>
</evidence>
<sequence>MLKRLLKNAGRLNMILSASILVGVLATMLQLGILGLGFTALTHGFTRTPWLGLGVLALVGGFARFGEQYLGHLVAFKLLSRFRNQVYQKIITLAPAKLDHKRSSDLLKLIAQDIEQIEIFYAHTLSPIVIAVLVSILQVWLFWRVAPSLGLIALLAYLTIGGLLPLWQQRRMQQPALAFGQADQRHQRLASETVHGKFELQQYQAITQQRAKLDQATTAYWQANRQKMIRQDQQAGLMQLILVGYLFIFDLVVVLQQLPLMWLLLFPFTFGRVLALATLPGSLSGGLLAAQHLFDLLDETPAVAAQLTGAPLTTVQQGHFDQVTFQYPTRPDQMILNALNFQFKTGQRIGIIGTSGEGKSTIVKLLMRWYAPTTGQLTLNQAGIETYQLTTIHKTMNYVPQMAQIFSGSLRENLTLRKANFTDQQLWTVLDWVHLTEFVQGLPHQLDTTIGADVENLSAGEMQRLELARAFLHPSDVLILDEPTSNLDVLNEAMILAAVKQHYAGTVLIVTHRQSTLAICDQVYRLQNGQLTVPR</sequence>
<evidence type="ECO:0000256" key="4">
    <source>
        <dbReference type="ARBA" id="ARBA00022840"/>
    </source>
</evidence>
<dbReference type="PROSITE" id="PS00211">
    <property type="entry name" value="ABC_TRANSPORTER_1"/>
    <property type="match status" value="1"/>
</dbReference>
<feature type="transmembrane region" description="Helical" evidence="7">
    <location>
        <begin position="12"/>
        <end position="38"/>
    </location>
</feature>
<dbReference type="SUPFAM" id="SSF90123">
    <property type="entry name" value="ABC transporter transmembrane region"/>
    <property type="match status" value="1"/>
</dbReference>
<dbReference type="Pfam" id="PF00005">
    <property type="entry name" value="ABC_tran"/>
    <property type="match status" value="1"/>
</dbReference>
<dbReference type="CDD" id="cd03228">
    <property type="entry name" value="ABCC_MRP_Like"/>
    <property type="match status" value="1"/>
</dbReference>
<dbReference type="OrthoDB" id="9762778at2"/>
<dbReference type="SUPFAM" id="SSF52540">
    <property type="entry name" value="P-loop containing nucleoside triphosphate hydrolases"/>
    <property type="match status" value="1"/>
</dbReference>
<protein>
    <submittedName>
        <fullName evidence="10">ABC-type multidrug transport system, ATPase and permease component</fullName>
    </submittedName>
</protein>
<dbReference type="EMBL" id="AZDA01000046">
    <property type="protein sequence ID" value="KRK39066.1"/>
    <property type="molecule type" value="Genomic_DNA"/>
</dbReference>
<dbReference type="Pfam" id="PF00664">
    <property type="entry name" value="ABC_membrane"/>
    <property type="match status" value="1"/>
</dbReference>
<dbReference type="InterPro" id="IPR017871">
    <property type="entry name" value="ABC_transporter-like_CS"/>
</dbReference>
<keyword evidence="2 7" id="KW-0812">Transmembrane</keyword>
<dbReference type="SMART" id="SM00382">
    <property type="entry name" value="AAA"/>
    <property type="match status" value="1"/>
</dbReference>
<evidence type="ECO:0000256" key="6">
    <source>
        <dbReference type="ARBA" id="ARBA00023136"/>
    </source>
</evidence>
<comment type="caution">
    <text evidence="10">The sequence shown here is derived from an EMBL/GenBank/DDBJ whole genome shotgun (WGS) entry which is preliminary data.</text>
</comment>
<dbReference type="InterPro" id="IPR027417">
    <property type="entry name" value="P-loop_NTPase"/>
</dbReference>
<dbReference type="InterPro" id="IPR039421">
    <property type="entry name" value="Type_1_exporter"/>
</dbReference>
<organism evidence="10 11">
    <name type="scientific">Loigolactobacillus bifermentans DSM 20003</name>
    <dbReference type="NCBI Taxonomy" id="1423726"/>
    <lineage>
        <taxon>Bacteria</taxon>
        <taxon>Bacillati</taxon>
        <taxon>Bacillota</taxon>
        <taxon>Bacilli</taxon>
        <taxon>Lactobacillales</taxon>
        <taxon>Lactobacillaceae</taxon>
        <taxon>Loigolactobacillus</taxon>
    </lineage>
</organism>
<dbReference type="PANTHER" id="PTHR24221:SF654">
    <property type="entry name" value="ATP-BINDING CASSETTE SUB-FAMILY B MEMBER 6"/>
    <property type="match status" value="1"/>
</dbReference>
<dbReference type="GO" id="GO:0005886">
    <property type="term" value="C:plasma membrane"/>
    <property type="evidence" value="ECO:0007669"/>
    <property type="project" value="UniProtKB-SubCell"/>
</dbReference>
<accession>A0A0R1H6I0</accession>
<dbReference type="Gene3D" id="1.20.1560.10">
    <property type="entry name" value="ABC transporter type 1, transmembrane domain"/>
    <property type="match status" value="1"/>
</dbReference>